<feature type="transmembrane region" description="Helical" evidence="8">
    <location>
        <begin position="332"/>
        <end position="356"/>
    </location>
</feature>
<dbReference type="GO" id="GO:0043025">
    <property type="term" value="C:neuronal cell body"/>
    <property type="evidence" value="ECO:0007669"/>
    <property type="project" value="TreeGrafter"/>
</dbReference>
<feature type="transmembrane region" description="Helical" evidence="8">
    <location>
        <begin position="168"/>
        <end position="191"/>
    </location>
</feature>
<evidence type="ECO:0000256" key="7">
    <source>
        <dbReference type="ARBA" id="ARBA00023224"/>
    </source>
</evidence>
<sequence>MSCIYSALSPLYLASKMLGLAPYPRGRTGTAIPDFTTKRPLGFSVLLNYIVILYIISCFVFDVVWDATYRYPNLSSRNVIPSVIRTCTFKGSSLLALILCHRGSLTVFCSKMELVDKILMGSTETLHYKNTKLKIIAGLFAVFVSGSLIALCDINGRRIDFISIIRVFGFVFGGAIGALVIVQYSVCIMILKNRFGKLNAQLTSMVVRDYDEESLEAFASFLDHPNKMHPEDAVYLSNGSQDLKEPDPLFLSLSKIRNHLFHHDRYHIRALRQTHGILCDTIQMINSDYGLPILFIISYAFISFVMYTFVAMDAKHDPSVAECDEEPSCVRVMMNFSISCTCIIKVMCIAVSCHAASSDASRTSRIVQKLLSQRPIRAD</sequence>
<keyword evidence="5 8" id="KW-0472">Membrane</keyword>
<evidence type="ECO:0000256" key="5">
    <source>
        <dbReference type="ARBA" id="ARBA00023136"/>
    </source>
</evidence>
<comment type="function">
    <text evidence="8">Gustatory receptor which mediates acceptance or avoidance behavior, depending on its substrates.</text>
</comment>
<dbReference type="GO" id="GO:0007635">
    <property type="term" value="P:chemosensory behavior"/>
    <property type="evidence" value="ECO:0007669"/>
    <property type="project" value="TreeGrafter"/>
</dbReference>
<dbReference type="GO" id="GO:0030425">
    <property type="term" value="C:dendrite"/>
    <property type="evidence" value="ECO:0007669"/>
    <property type="project" value="TreeGrafter"/>
</dbReference>
<comment type="similarity">
    <text evidence="8">Belongs to the insect chemoreceptor superfamily. Gustatory receptor (GR) family.</text>
</comment>
<dbReference type="EMBL" id="KK852771">
    <property type="protein sequence ID" value="KDR16859.1"/>
    <property type="molecule type" value="Genomic_DNA"/>
</dbReference>
<dbReference type="PANTHER" id="PTHR21143:SF133">
    <property type="entry name" value="GUSTATORY AND PHEROMONE RECEPTOR 32A-RELATED"/>
    <property type="match status" value="1"/>
</dbReference>
<comment type="subcellular location">
    <subcellularLocation>
        <location evidence="1 8">Cell membrane</location>
        <topology evidence="1 8">Multi-pass membrane protein</topology>
    </subcellularLocation>
</comment>
<comment type="caution">
    <text evidence="8">Lacks conserved residue(s) required for the propagation of feature annotation.</text>
</comment>
<dbReference type="AlphaFoldDB" id="A0A067RDG7"/>
<dbReference type="InParanoid" id="A0A067RDG7"/>
<dbReference type="GO" id="GO:0050909">
    <property type="term" value="P:sensory perception of taste"/>
    <property type="evidence" value="ECO:0007669"/>
    <property type="project" value="InterPro"/>
</dbReference>
<feature type="non-terminal residue" evidence="9">
    <location>
        <position position="379"/>
    </location>
</feature>
<dbReference type="PANTHER" id="PTHR21143">
    <property type="entry name" value="INVERTEBRATE GUSTATORY RECEPTOR"/>
    <property type="match status" value="1"/>
</dbReference>
<dbReference type="GO" id="GO:0030424">
    <property type="term" value="C:axon"/>
    <property type="evidence" value="ECO:0007669"/>
    <property type="project" value="TreeGrafter"/>
</dbReference>
<evidence type="ECO:0000256" key="1">
    <source>
        <dbReference type="ARBA" id="ARBA00004651"/>
    </source>
</evidence>
<dbReference type="GO" id="GO:0005886">
    <property type="term" value="C:plasma membrane"/>
    <property type="evidence" value="ECO:0007669"/>
    <property type="project" value="UniProtKB-SubCell"/>
</dbReference>
<protein>
    <recommendedName>
        <fullName evidence="8">Gustatory receptor</fullName>
    </recommendedName>
</protein>
<accession>A0A067RDG7</accession>
<keyword evidence="2 8" id="KW-1003">Cell membrane</keyword>
<gene>
    <name evidence="9" type="ORF">L798_08601</name>
</gene>
<dbReference type="InterPro" id="IPR013604">
    <property type="entry name" value="7TM_chemorcpt"/>
</dbReference>
<evidence type="ECO:0000256" key="3">
    <source>
        <dbReference type="ARBA" id="ARBA00022692"/>
    </source>
</evidence>
<dbReference type="GO" id="GO:0008049">
    <property type="term" value="P:male courtship behavior"/>
    <property type="evidence" value="ECO:0007669"/>
    <property type="project" value="TreeGrafter"/>
</dbReference>
<evidence type="ECO:0000256" key="4">
    <source>
        <dbReference type="ARBA" id="ARBA00022989"/>
    </source>
</evidence>
<evidence type="ECO:0000256" key="8">
    <source>
        <dbReference type="RuleBase" id="RU363108"/>
    </source>
</evidence>
<reference evidence="9 10" key="1">
    <citation type="journal article" date="2014" name="Nat. Commun.">
        <title>Molecular traces of alternative social organization in a termite genome.</title>
        <authorList>
            <person name="Terrapon N."/>
            <person name="Li C."/>
            <person name="Robertson H.M."/>
            <person name="Ji L."/>
            <person name="Meng X."/>
            <person name="Booth W."/>
            <person name="Chen Z."/>
            <person name="Childers C.P."/>
            <person name="Glastad K.M."/>
            <person name="Gokhale K."/>
            <person name="Gowin J."/>
            <person name="Gronenberg W."/>
            <person name="Hermansen R.A."/>
            <person name="Hu H."/>
            <person name="Hunt B.G."/>
            <person name="Huylmans A.K."/>
            <person name="Khalil S.M."/>
            <person name="Mitchell R.D."/>
            <person name="Munoz-Torres M.C."/>
            <person name="Mustard J.A."/>
            <person name="Pan H."/>
            <person name="Reese J.T."/>
            <person name="Scharf M.E."/>
            <person name="Sun F."/>
            <person name="Vogel H."/>
            <person name="Xiao J."/>
            <person name="Yang W."/>
            <person name="Yang Z."/>
            <person name="Yang Z."/>
            <person name="Zhou J."/>
            <person name="Zhu J."/>
            <person name="Brent C.S."/>
            <person name="Elsik C.G."/>
            <person name="Goodisman M.A."/>
            <person name="Liberles D.A."/>
            <person name="Roe R.M."/>
            <person name="Vargo E.L."/>
            <person name="Vilcinskas A."/>
            <person name="Wang J."/>
            <person name="Bornberg-Bauer E."/>
            <person name="Korb J."/>
            <person name="Zhang G."/>
            <person name="Liebig J."/>
        </authorList>
    </citation>
    <scope>NUCLEOTIDE SEQUENCE [LARGE SCALE GENOMIC DNA]</scope>
    <source>
        <tissue evidence="9">Whole organism</tissue>
    </source>
</reference>
<keyword evidence="3 8" id="KW-0812">Transmembrane</keyword>
<organism evidence="9 10">
    <name type="scientific">Zootermopsis nevadensis</name>
    <name type="common">Dampwood termite</name>
    <dbReference type="NCBI Taxonomy" id="136037"/>
    <lineage>
        <taxon>Eukaryota</taxon>
        <taxon>Metazoa</taxon>
        <taxon>Ecdysozoa</taxon>
        <taxon>Arthropoda</taxon>
        <taxon>Hexapoda</taxon>
        <taxon>Insecta</taxon>
        <taxon>Pterygota</taxon>
        <taxon>Neoptera</taxon>
        <taxon>Polyneoptera</taxon>
        <taxon>Dictyoptera</taxon>
        <taxon>Blattodea</taxon>
        <taxon>Blattoidea</taxon>
        <taxon>Termitoidae</taxon>
        <taxon>Termopsidae</taxon>
        <taxon>Zootermopsis</taxon>
    </lineage>
</organism>
<feature type="transmembrane region" description="Helical" evidence="8">
    <location>
        <begin position="46"/>
        <end position="65"/>
    </location>
</feature>
<evidence type="ECO:0000256" key="2">
    <source>
        <dbReference type="ARBA" id="ARBA00022475"/>
    </source>
</evidence>
<dbReference type="GO" id="GO:0007165">
    <property type="term" value="P:signal transduction"/>
    <property type="evidence" value="ECO:0007669"/>
    <property type="project" value="UniProtKB-KW"/>
</dbReference>
<evidence type="ECO:0000256" key="6">
    <source>
        <dbReference type="ARBA" id="ARBA00023170"/>
    </source>
</evidence>
<feature type="transmembrane region" description="Helical" evidence="8">
    <location>
        <begin position="135"/>
        <end position="156"/>
    </location>
</feature>
<evidence type="ECO:0000313" key="9">
    <source>
        <dbReference type="EMBL" id="KDR16859.1"/>
    </source>
</evidence>
<evidence type="ECO:0000313" key="10">
    <source>
        <dbReference type="Proteomes" id="UP000027135"/>
    </source>
</evidence>
<keyword evidence="4 8" id="KW-1133">Transmembrane helix</keyword>
<dbReference type="Proteomes" id="UP000027135">
    <property type="component" value="Unassembled WGS sequence"/>
</dbReference>
<dbReference type="Pfam" id="PF08395">
    <property type="entry name" value="7tm_7"/>
    <property type="match status" value="1"/>
</dbReference>
<keyword evidence="7 8" id="KW-0807">Transducer</keyword>
<feature type="transmembrane region" description="Helical" evidence="8">
    <location>
        <begin position="291"/>
        <end position="312"/>
    </location>
</feature>
<keyword evidence="10" id="KW-1185">Reference proteome</keyword>
<keyword evidence="6 8" id="KW-0675">Receptor</keyword>
<name>A0A067RDG7_ZOONE</name>
<proteinExistence type="inferred from homology"/>